<evidence type="ECO:0000256" key="9">
    <source>
        <dbReference type="ARBA" id="ARBA00022741"/>
    </source>
</evidence>
<evidence type="ECO:0000256" key="3">
    <source>
        <dbReference type="ARBA" id="ARBA00005225"/>
    </source>
</evidence>
<keyword evidence="8 14" id="KW-0808">Transferase</keyword>
<dbReference type="Pfam" id="PF00485">
    <property type="entry name" value="PRK"/>
    <property type="match status" value="1"/>
</dbReference>
<keyword evidence="10 14" id="KW-0418">Kinase</keyword>
<evidence type="ECO:0000313" key="17">
    <source>
        <dbReference type="EMBL" id="PTL73070.1"/>
    </source>
</evidence>
<evidence type="ECO:0000256" key="13">
    <source>
        <dbReference type="ARBA" id="ARBA00032866"/>
    </source>
</evidence>
<keyword evidence="18" id="KW-1185">Reference proteome</keyword>
<evidence type="ECO:0000256" key="1">
    <source>
        <dbReference type="ARBA" id="ARBA00001206"/>
    </source>
</evidence>
<dbReference type="GO" id="GO:0004594">
    <property type="term" value="F:pantothenate kinase activity"/>
    <property type="evidence" value="ECO:0007669"/>
    <property type="project" value="UniProtKB-UniRule"/>
</dbReference>
<dbReference type="GO" id="GO:0005737">
    <property type="term" value="C:cytoplasm"/>
    <property type="evidence" value="ECO:0007669"/>
    <property type="project" value="UniProtKB-SubCell"/>
</dbReference>
<accession>A0A2T4UU56</accession>
<keyword evidence="9 14" id="KW-0547">Nucleotide-binding</keyword>
<name>A0A2T4UU56_9MICO</name>
<proteinExistence type="inferred from homology"/>
<keyword evidence="12 14" id="KW-0173">Coenzyme A biosynthesis</keyword>
<dbReference type="AlphaFoldDB" id="A0A2T4UU56"/>
<evidence type="ECO:0000256" key="15">
    <source>
        <dbReference type="RuleBase" id="RU003530"/>
    </source>
</evidence>
<comment type="subcellular location">
    <subcellularLocation>
        <location evidence="2 14 15">Cytoplasm</location>
    </subcellularLocation>
</comment>
<dbReference type="CDD" id="cd02025">
    <property type="entry name" value="PanK"/>
    <property type="match status" value="1"/>
</dbReference>
<evidence type="ECO:0000259" key="16">
    <source>
        <dbReference type="Pfam" id="PF00485"/>
    </source>
</evidence>
<evidence type="ECO:0000313" key="18">
    <source>
        <dbReference type="Proteomes" id="UP000241085"/>
    </source>
</evidence>
<dbReference type="InterPro" id="IPR004566">
    <property type="entry name" value="PanK"/>
</dbReference>
<dbReference type="UniPathway" id="UPA00241">
    <property type="reaction ID" value="UER00352"/>
</dbReference>
<dbReference type="EC" id="2.7.1.33" evidence="5 14"/>
<dbReference type="HAMAP" id="MF_00215">
    <property type="entry name" value="Pantothen_kinase_1"/>
    <property type="match status" value="1"/>
</dbReference>
<evidence type="ECO:0000256" key="5">
    <source>
        <dbReference type="ARBA" id="ARBA00012102"/>
    </source>
</evidence>
<evidence type="ECO:0000256" key="12">
    <source>
        <dbReference type="ARBA" id="ARBA00022993"/>
    </source>
</evidence>
<dbReference type="SUPFAM" id="SSF52540">
    <property type="entry name" value="P-loop containing nucleoside triphosphate hydrolases"/>
    <property type="match status" value="1"/>
</dbReference>
<reference evidence="17 18" key="1">
    <citation type="submission" date="2018-03" db="EMBL/GenBank/DDBJ databases">
        <title>Bacteriophage NCPPB3778 and a type I-E CRISPR drive the evolution of the US Biological Select Agent, Rathayibacter toxicus.</title>
        <authorList>
            <person name="Davis E.W.II."/>
            <person name="Tabima J.F."/>
            <person name="Weisberg A.J."/>
            <person name="Dantas Lopes L."/>
            <person name="Wiseman M.S."/>
            <person name="Wiseman M.S."/>
            <person name="Pupko T."/>
            <person name="Belcher M.S."/>
            <person name="Sechler A.J."/>
            <person name="Tancos M.A."/>
            <person name="Schroeder B.K."/>
            <person name="Murray T.D."/>
            <person name="Luster D.G."/>
            <person name="Schneider W.L."/>
            <person name="Rogers E."/>
            <person name="Andreote F.D."/>
            <person name="Grunwald N.J."/>
            <person name="Putnam M.L."/>
            <person name="Chang J.H."/>
        </authorList>
    </citation>
    <scope>NUCLEOTIDE SEQUENCE [LARGE SCALE GENOMIC DNA]</scope>
    <source>
        <strain evidence="17 18">DSM 15933</strain>
    </source>
</reference>
<evidence type="ECO:0000256" key="14">
    <source>
        <dbReference type="HAMAP-Rule" id="MF_00215"/>
    </source>
</evidence>
<keyword evidence="7 14" id="KW-0963">Cytoplasm</keyword>
<feature type="domain" description="Phosphoribulokinase/uridine kinase" evidence="16">
    <location>
        <begin position="122"/>
        <end position="260"/>
    </location>
</feature>
<dbReference type="NCBIfam" id="TIGR00554">
    <property type="entry name" value="panK_bact"/>
    <property type="match status" value="1"/>
</dbReference>
<comment type="similarity">
    <text evidence="4 14 15">Belongs to the prokaryotic pantothenate kinase family.</text>
</comment>
<organism evidence="17 18">
    <name type="scientific">Rathayibacter caricis DSM 15933</name>
    <dbReference type="NCBI Taxonomy" id="1328867"/>
    <lineage>
        <taxon>Bacteria</taxon>
        <taxon>Bacillati</taxon>
        <taxon>Actinomycetota</taxon>
        <taxon>Actinomycetes</taxon>
        <taxon>Micrococcales</taxon>
        <taxon>Microbacteriaceae</taxon>
        <taxon>Rathayibacter</taxon>
    </lineage>
</organism>
<evidence type="ECO:0000256" key="8">
    <source>
        <dbReference type="ARBA" id="ARBA00022679"/>
    </source>
</evidence>
<keyword evidence="11 14" id="KW-0067">ATP-binding</keyword>
<evidence type="ECO:0000256" key="11">
    <source>
        <dbReference type="ARBA" id="ARBA00022840"/>
    </source>
</evidence>
<comment type="caution">
    <text evidence="17">The sequence shown here is derived from an EMBL/GenBank/DDBJ whole genome shotgun (WGS) entry which is preliminary data.</text>
</comment>
<comment type="pathway">
    <text evidence="3 14 15">Cofactor biosynthesis; coenzyme A biosynthesis; CoA from (R)-pantothenate: step 1/5.</text>
</comment>
<dbReference type="GO" id="GO:0005524">
    <property type="term" value="F:ATP binding"/>
    <property type="evidence" value="ECO:0007669"/>
    <property type="project" value="UniProtKB-UniRule"/>
</dbReference>
<dbReference type="EMBL" id="PZPL01000001">
    <property type="protein sequence ID" value="PTL73070.1"/>
    <property type="molecule type" value="Genomic_DNA"/>
</dbReference>
<dbReference type="GO" id="GO:0015937">
    <property type="term" value="P:coenzyme A biosynthetic process"/>
    <property type="evidence" value="ECO:0007669"/>
    <property type="project" value="UniProtKB-UniRule"/>
</dbReference>
<dbReference type="PIRSF" id="PIRSF000545">
    <property type="entry name" value="Pantothenate_kin"/>
    <property type="match status" value="1"/>
</dbReference>
<evidence type="ECO:0000256" key="4">
    <source>
        <dbReference type="ARBA" id="ARBA00006087"/>
    </source>
</evidence>
<sequence length="345" mass="38292">MRSILTAREGRIAAAGPQGRRPLGSVIVPSSAREPGREAQPSPFVEIVRSDWAELARSTELPLTETEVVQLRGLGDRLSLTEVAEVYLPLSRLLALYAAGARHLHRATSTFLGERAQPTPFVIGVAGSVAVGKSTIARLLRELLARWEDTPRVELVTTDGFLLPNSELERRGLMSRKGFPESYDRRALLRFVSEVKGGAAEVRAPFYSHLSYDIVPDAEIVVRRPDVLIVEGLNVLQPPVPGHGLAVSDLFDFTVYVDARTGDIARWYEERFLALQQGAFANPNSYFHRYASLTPDEARERARSIWTAINEPNLVQNVRPTRSRASLVLRKQSDHAVSSVLLRKI</sequence>
<dbReference type="InterPro" id="IPR006083">
    <property type="entry name" value="PRK/URK"/>
</dbReference>
<evidence type="ECO:0000256" key="10">
    <source>
        <dbReference type="ARBA" id="ARBA00022777"/>
    </source>
</evidence>
<dbReference type="PANTHER" id="PTHR10285">
    <property type="entry name" value="URIDINE KINASE"/>
    <property type="match status" value="1"/>
</dbReference>
<protein>
    <recommendedName>
        <fullName evidence="6 14">Pantothenate kinase</fullName>
        <ecNumber evidence="5 14">2.7.1.33</ecNumber>
    </recommendedName>
    <alternativeName>
        <fullName evidence="13 14">Pantothenic acid kinase</fullName>
    </alternativeName>
</protein>
<evidence type="ECO:0000256" key="2">
    <source>
        <dbReference type="ARBA" id="ARBA00004496"/>
    </source>
</evidence>
<dbReference type="Gene3D" id="3.40.50.300">
    <property type="entry name" value="P-loop containing nucleotide triphosphate hydrolases"/>
    <property type="match status" value="1"/>
</dbReference>
<evidence type="ECO:0000256" key="7">
    <source>
        <dbReference type="ARBA" id="ARBA00022490"/>
    </source>
</evidence>
<dbReference type="Proteomes" id="UP000241085">
    <property type="component" value="Unassembled WGS sequence"/>
</dbReference>
<comment type="catalytic activity">
    <reaction evidence="1 14 15">
        <text>(R)-pantothenate + ATP = (R)-4'-phosphopantothenate + ADP + H(+)</text>
        <dbReference type="Rhea" id="RHEA:16373"/>
        <dbReference type="ChEBI" id="CHEBI:10986"/>
        <dbReference type="ChEBI" id="CHEBI:15378"/>
        <dbReference type="ChEBI" id="CHEBI:29032"/>
        <dbReference type="ChEBI" id="CHEBI:30616"/>
        <dbReference type="ChEBI" id="CHEBI:456216"/>
        <dbReference type="EC" id="2.7.1.33"/>
    </reaction>
</comment>
<feature type="binding site" evidence="14">
    <location>
        <begin position="127"/>
        <end position="134"/>
    </location>
    <ligand>
        <name>ATP</name>
        <dbReference type="ChEBI" id="CHEBI:30616"/>
    </ligand>
</feature>
<gene>
    <name evidence="14" type="primary">coaA</name>
    <name evidence="17" type="ORF">C1I63_09555</name>
</gene>
<evidence type="ECO:0000256" key="6">
    <source>
        <dbReference type="ARBA" id="ARBA00015080"/>
    </source>
</evidence>
<dbReference type="InterPro" id="IPR027417">
    <property type="entry name" value="P-loop_NTPase"/>
</dbReference>